<dbReference type="STRING" id="857265.WG78_10440"/>
<dbReference type="InterPro" id="IPR005631">
    <property type="entry name" value="SDH"/>
</dbReference>
<dbReference type="EMBL" id="LAQT01000008">
    <property type="protein sequence ID" value="KPC52901.1"/>
    <property type="molecule type" value="Genomic_DNA"/>
</dbReference>
<dbReference type="GO" id="GO:0005737">
    <property type="term" value="C:cytoplasm"/>
    <property type="evidence" value="ECO:0007669"/>
    <property type="project" value="UniProtKB-SubCell"/>
</dbReference>
<dbReference type="PANTHER" id="PTHR39585:SF1">
    <property type="entry name" value="FAD ASSEMBLY FACTOR SDHE"/>
    <property type="match status" value="1"/>
</dbReference>
<dbReference type="Gene3D" id="1.10.150.250">
    <property type="entry name" value="Flavinator of succinate dehydrogenase"/>
    <property type="match status" value="1"/>
</dbReference>
<evidence type="ECO:0000256" key="3">
    <source>
        <dbReference type="ARBA" id="ARBA00019418"/>
    </source>
</evidence>
<comment type="similarity">
    <text evidence="2">Belongs to the SdhE FAD assembly factor family.</text>
</comment>
<name>A0A0N1JSU3_9NEIS</name>
<dbReference type="PANTHER" id="PTHR39585">
    <property type="entry name" value="FAD ASSEMBLY FACTOR SDHE"/>
    <property type="match status" value="1"/>
</dbReference>
<evidence type="ECO:0000256" key="4">
    <source>
        <dbReference type="ARBA" id="ARBA00022490"/>
    </source>
</evidence>
<dbReference type="OrthoDB" id="9180899at2"/>
<evidence type="ECO:0000256" key="2">
    <source>
        <dbReference type="ARBA" id="ARBA00008571"/>
    </source>
</evidence>
<dbReference type="SUPFAM" id="SSF109910">
    <property type="entry name" value="YgfY-like"/>
    <property type="match status" value="1"/>
</dbReference>
<comment type="subcellular location">
    <subcellularLocation>
        <location evidence="1">Cytoplasm</location>
    </subcellularLocation>
</comment>
<proteinExistence type="inferred from homology"/>
<dbReference type="InterPro" id="IPR036714">
    <property type="entry name" value="SDH_sf"/>
</dbReference>
<dbReference type="InterPro" id="IPR050531">
    <property type="entry name" value="SdhE_FAD_assembly_factor"/>
</dbReference>
<evidence type="ECO:0000256" key="5">
    <source>
        <dbReference type="ARBA" id="ARBA00023186"/>
    </source>
</evidence>
<evidence type="ECO:0000256" key="1">
    <source>
        <dbReference type="ARBA" id="ARBA00004496"/>
    </source>
</evidence>
<dbReference type="RefSeq" id="WP_053937744.1">
    <property type="nucleotide sequence ID" value="NZ_LAQT01000008.1"/>
</dbReference>
<accession>A0A0N1JSU3</accession>
<sequence length="85" mass="9996">MNEIEKKKVIWRSRRGLLEVDLQLERFVRDVLPGLADAEWQRYADMLLLSDNDLMDYLNGKAQCPDPYLAPMIDRIRAHQHTDLA</sequence>
<evidence type="ECO:0000313" key="6">
    <source>
        <dbReference type="EMBL" id="KPC52901.1"/>
    </source>
</evidence>
<dbReference type="Proteomes" id="UP000037939">
    <property type="component" value="Unassembled WGS sequence"/>
</dbReference>
<organism evidence="6 7">
    <name type="scientific">Amantichitinum ursilacus</name>
    <dbReference type="NCBI Taxonomy" id="857265"/>
    <lineage>
        <taxon>Bacteria</taxon>
        <taxon>Pseudomonadati</taxon>
        <taxon>Pseudomonadota</taxon>
        <taxon>Betaproteobacteria</taxon>
        <taxon>Neisseriales</taxon>
        <taxon>Chitinibacteraceae</taxon>
        <taxon>Amantichitinum</taxon>
    </lineage>
</organism>
<keyword evidence="5" id="KW-0143">Chaperone</keyword>
<keyword evidence="4" id="KW-0963">Cytoplasm</keyword>
<protein>
    <recommendedName>
        <fullName evidence="3">FAD assembly factor SdhE</fullName>
    </recommendedName>
</protein>
<reference evidence="6 7" key="1">
    <citation type="submission" date="2015-07" db="EMBL/GenBank/DDBJ databases">
        <title>Draft genome sequence of the Amantichitinum ursilacus IGB-41, a new chitin-degrading bacterium.</title>
        <authorList>
            <person name="Kirstahler P."/>
            <person name="Guenther M."/>
            <person name="Grumaz C."/>
            <person name="Rupp S."/>
            <person name="Zibek S."/>
            <person name="Sohn K."/>
        </authorList>
    </citation>
    <scope>NUCLEOTIDE SEQUENCE [LARGE SCALE GENOMIC DNA]</scope>
    <source>
        <strain evidence="6 7">IGB-41</strain>
    </source>
</reference>
<gene>
    <name evidence="6" type="ORF">WG78_10440</name>
</gene>
<evidence type="ECO:0000313" key="7">
    <source>
        <dbReference type="Proteomes" id="UP000037939"/>
    </source>
</evidence>
<dbReference type="AlphaFoldDB" id="A0A0N1JSU3"/>
<keyword evidence="7" id="KW-1185">Reference proteome</keyword>
<comment type="caution">
    <text evidence="6">The sequence shown here is derived from an EMBL/GenBank/DDBJ whole genome shotgun (WGS) entry which is preliminary data.</text>
</comment>
<dbReference type="Pfam" id="PF03937">
    <property type="entry name" value="Sdh5"/>
    <property type="match status" value="1"/>
</dbReference>
<dbReference type="GO" id="GO:0006105">
    <property type="term" value="P:succinate metabolic process"/>
    <property type="evidence" value="ECO:0007669"/>
    <property type="project" value="TreeGrafter"/>
</dbReference>